<accession>A0ABQ0AB96</accession>
<gene>
    <name evidence="1" type="ORF">NBRC116591_27400</name>
</gene>
<evidence type="ECO:0000313" key="2">
    <source>
        <dbReference type="Proteomes" id="UP001465153"/>
    </source>
</evidence>
<proteinExistence type="predicted"/>
<dbReference type="RefSeq" id="WP_233088139.1">
    <property type="nucleotide sequence ID" value="NZ_BAABWN010000009.1"/>
</dbReference>
<protein>
    <submittedName>
        <fullName evidence="1">Uncharacterized protein</fullName>
    </submittedName>
</protein>
<reference evidence="1 2" key="1">
    <citation type="submission" date="2024-04" db="EMBL/GenBank/DDBJ databases">
        <title>Draft genome sequence of Sessilibacter corallicola NBRC 116591.</title>
        <authorList>
            <person name="Miyakawa T."/>
            <person name="Kusuya Y."/>
            <person name="Miura T."/>
        </authorList>
    </citation>
    <scope>NUCLEOTIDE SEQUENCE [LARGE SCALE GENOMIC DNA]</scope>
    <source>
        <strain evidence="1 2">KU-00831-HH</strain>
    </source>
</reference>
<dbReference type="Proteomes" id="UP001465153">
    <property type="component" value="Unassembled WGS sequence"/>
</dbReference>
<comment type="caution">
    <text evidence="1">The sequence shown here is derived from an EMBL/GenBank/DDBJ whole genome shotgun (WGS) entry which is preliminary data.</text>
</comment>
<sequence>MTFNIAKTAVNGVMRSAGFTVAEGSFLPNLLTNTNLIIKNETLIEVPRKLVLRTCFDPIEVWRAKHNFPQLHTESTSGVFKGESKTEKWFAEINNDLWFFGIDGTNPDDIITSVQGLMHYTHSRMGFTMTPGEILGEVYIKNLNAERESDLSNIDLIKQNKRLYESTFTSVVDAAKALNVLHDLDIYVYSNNRNPKISGGDILDAMNQADATRAFTYSKRIKQQSQSNDATAVTPANMVTNLHMGTFSTKTT</sequence>
<dbReference type="EMBL" id="BAABWN010000009">
    <property type="protein sequence ID" value="GAA6168929.1"/>
    <property type="molecule type" value="Genomic_DNA"/>
</dbReference>
<organism evidence="1 2">
    <name type="scientific">Sessilibacter corallicola</name>
    <dbReference type="NCBI Taxonomy" id="2904075"/>
    <lineage>
        <taxon>Bacteria</taxon>
        <taxon>Pseudomonadati</taxon>
        <taxon>Pseudomonadota</taxon>
        <taxon>Gammaproteobacteria</taxon>
        <taxon>Cellvibrionales</taxon>
        <taxon>Cellvibrionaceae</taxon>
        <taxon>Sessilibacter</taxon>
    </lineage>
</organism>
<keyword evidence="2" id="KW-1185">Reference proteome</keyword>
<evidence type="ECO:0000313" key="1">
    <source>
        <dbReference type="EMBL" id="GAA6168929.1"/>
    </source>
</evidence>
<name>A0ABQ0AB96_9GAMM</name>